<dbReference type="InterPro" id="IPR025202">
    <property type="entry name" value="PLD-like_dom"/>
</dbReference>
<keyword evidence="1" id="KW-1133">Transmembrane helix</keyword>
<proteinExistence type="predicted"/>
<dbReference type="RefSeq" id="WP_028105628.1">
    <property type="nucleotide sequence ID" value="NZ_LVVL01000001.1"/>
</dbReference>
<reference evidence="3 4" key="1">
    <citation type="submission" date="2016-03" db="EMBL/GenBank/DDBJ databases">
        <authorList>
            <person name="Cho S.-Y."/>
            <person name="Lim S."/>
            <person name="Kim H."/>
            <person name="Soh E.H."/>
            <person name="Moon J.S."/>
        </authorList>
    </citation>
    <scope>NUCLEOTIDE SEQUENCE [LARGE SCALE GENOMIC DNA]</scope>
    <source>
        <strain evidence="3 4">KCTC 3810</strain>
    </source>
</reference>
<dbReference type="Proteomes" id="UP000078447">
    <property type="component" value="Unassembled WGS sequence"/>
</dbReference>
<organism evidence="3 4">
    <name type="scientific">Exiguobacterium undae</name>
    <dbReference type="NCBI Taxonomy" id="169177"/>
    <lineage>
        <taxon>Bacteria</taxon>
        <taxon>Bacillati</taxon>
        <taxon>Bacillota</taxon>
        <taxon>Bacilli</taxon>
        <taxon>Bacillales</taxon>
        <taxon>Bacillales Family XII. Incertae Sedis</taxon>
        <taxon>Exiguobacterium</taxon>
    </lineage>
</organism>
<evidence type="ECO:0000256" key="1">
    <source>
        <dbReference type="SAM" id="Phobius"/>
    </source>
</evidence>
<accession>A0ABX2V834</accession>
<evidence type="ECO:0000313" key="4">
    <source>
        <dbReference type="Proteomes" id="UP000078447"/>
    </source>
</evidence>
<dbReference type="EMBL" id="LVVL01000001">
    <property type="protein sequence ID" value="OAN14379.1"/>
    <property type="molecule type" value="Genomic_DNA"/>
</dbReference>
<comment type="caution">
    <text evidence="3">The sequence shown here is derived from an EMBL/GenBank/DDBJ whole genome shotgun (WGS) entry which is preliminary data.</text>
</comment>
<keyword evidence="1" id="KW-0472">Membrane</keyword>
<dbReference type="Gene3D" id="3.30.870.10">
    <property type="entry name" value="Endonuclease Chain A"/>
    <property type="match status" value="1"/>
</dbReference>
<keyword evidence="4" id="KW-1185">Reference proteome</keyword>
<feature type="transmembrane region" description="Helical" evidence="1">
    <location>
        <begin position="74"/>
        <end position="92"/>
    </location>
</feature>
<evidence type="ECO:0000259" key="2">
    <source>
        <dbReference type="Pfam" id="PF13091"/>
    </source>
</evidence>
<feature type="transmembrane region" description="Helical" evidence="1">
    <location>
        <begin position="49"/>
        <end position="68"/>
    </location>
</feature>
<dbReference type="Pfam" id="PF13091">
    <property type="entry name" value="PLDc_2"/>
    <property type="match status" value="1"/>
</dbReference>
<gene>
    <name evidence="3" type="ORF">A3783_00195</name>
</gene>
<dbReference type="SUPFAM" id="SSF56024">
    <property type="entry name" value="Phospholipase D/nuclease"/>
    <property type="match status" value="1"/>
</dbReference>
<name>A0ABX2V834_9BACL</name>
<feature type="domain" description="Phospholipase D-like" evidence="2">
    <location>
        <begin position="264"/>
        <end position="373"/>
    </location>
</feature>
<feature type="transmembrane region" description="Helical" evidence="1">
    <location>
        <begin position="20"/>
        <end position="40"/>
    </location>
</feature>
<sequence>MTHRQLLVINALASFLPWVLPNAVSLSLLLILGTVSLYLWQKDRMYDQVTAYITLGAMTLLTSVHLFLFDQMISALYIMLIFISFIGISLFAKKENSPVSIRQTPDLIPIPVSQKTSEEHELTRSLMKQMDSYMAQMLQTIESAMLKNESSSNQKMDEIHEVVKGHSIQMEKNLEMLNGKFDQNAEMTAAQSEAMMADLQVAISLHQEKDEKIQEVLDLLKAKSSDGLDVESMLQIIQDLQLKDIKPTNRHYVENQQMKDLFYRAFDEAQSEICLVSPWLGKWLMRDNVLMNKMEKALKRGVDVKIVYGIGTENGYKTNDDRSVNSKEVAKDLTRKWLKKGYPGKIKLHVSNTHFKLLMCDEIFLVIGSYNFLSNQGKFGETGSWHEAGEYAEDKERIRQLKEIHFSF</sequence>
<keyword evidence="1" id="KW-0812">Transmembrane</keyword>
<evidence type="ECO:0000313" key="3">
    <source>
        <dbReference type="EMBL" id="OAN14379.1"/>
    </source>
</evidence>
<protein>
    <recommendedName>
        <fullName evidence="2">Phospholipase D-like domain-containing protein</fullName>
    </recommendedName>
</protein>